<gene>
    <name evidence="4" type="ORF">SAMN05421863_101163</name>
</gene>
<dbReference type="Proteomes" id="UP000183287">
    <property type="component" value="Unassembled WGS sequence"/>
</dbReference>
<evidence type="ECO:0000256" key="2">
    <source>
        <dbReference type="RuleBase" id="RU004328"/>
    </source>
</evidence>
<dbReference type="InterPro" id="IPR018188">
    <property type="entry name" value="RNase_T2_His_AS_1"/>
</dbReference>
<feature type="signal peptide" evidence="3">
    <location>
        <begin position="1"/>
        <end position="27"/>
    </location>
</feature>
<dbReference type="GO" id="GO:0033897">
    <property type="term" value="F:ribonuclease T2 activity"/>
    <property type="evidence" value="ECO:0007669"/>
    <property type="project" value="InterPro"/>
</dbReference>
<evidence type="ECO:0000313" key="4">
    <source>
        <dbReference type="EMBL" id="SFM06135.1"/>
    </source>
</evidence>
<dbReference type="GO" id="GO:0003723">
    <property type="term" value="F:RNA binding"/>
    <property type="evidence" value="ECO:0007669"/>
    <property type="project" value="InterPro"/>
</dbReference>
<dbReference type="STRING" id="44574.AAW31_03210"/>
<dbReference type="SUPFAM" id="SSF55895">
    <property type="entry name" value="Ribonuclease Rh-like"/>
    <property type="match status" value="1"/>
</dbReference>
<proteinExistence type="inferred from homology"/>
<evidence type="ECO:0000256" key="1">
    <source>
        <dbReference type="ARBA" id="ARBA00007469"/>
    </source>
</evidence>
<dbReference type="PROSITE" id="PS00530">
    <property type="entry name" value="RNASE_T2_1"/>
    <property type="match status" value="1"/>
</dbReference>
<dbReference type="InterPro" id="IPR001568">
    <property type="entry name" value="RNase_T2-like"/>
</dbReference>
<keyword evidence="5" id="KW-1185">Reference proteome</keyword>
<dbReference type="AlphaFoldDB" id="A0A1I4MSU9"/>
<dbReference type="Gene3D" id="3.90.730.10">
    <property type="entry name" value="Ribonuclease T2-like"/>
    <property type="match status" value="1"/>
</dbReference>
<dbReference type="GO" id="GO:0006401">
    <property type="term" value="P:RNA catabolic process"/>
    <property type="evidence" value="ECO:0007669"/>
    <property type="project" value="UniProtKB-ARBA"/>
</dbReference>
<keyword evidence="3" id="KW-0732">Signal</keyword>
<evidence type="ECO:0000256" key="3">
    <source>
        <dbReference type="SAM" id="SignalP"/>
    </source>
</evidence>
<dbReference type="PANTHER" id="PTHR11240:SF22">
    <property type="entry name" value="RIBONUCLEASE T2"/>
    <property type="match status" value="1"/>
</dbReference>
<dbReference type="OrthoDB" id="4720638at2"/>
<dbReference type="PROSITE" id="PS00531">
    <property type="entry name" value="RNASE_T2_2"/>
    <property type="match status" value="1"/>
</dbReference>
<evidence type="ECO:0000313" key="5">
    <source>
        <dbReference type="Proteomes" id="UP000183287"/>
    </source>
</evidence>
<dbReference type="RefSeq" id="WP_074904565.1">
    <property type="nucleotide sequence ID" value="NZ_FOUB01000011.1"/>
</dbReference>
<accession>A0A1I4MSU9</accession>
<dbReference type="EMBL" id="FOUB01000011">
    <property type="protein sequence ID" value="SFM06135.1"/>
    <property type="molecule type" value="Genomic_DNA"/>
</dbReference>
<dbReference type="InterPro" id="IPR033130">
    <property type="entry name" value="RNase_T2_His_AS_2"/>
</dbReference>
<sequence length="338" mass="37913">MILVRMRAAFQLLLLIVGISSTFPSWADKTNGIFSAQQSCPAYVSKNKLTNPGHAELKVGENYHTIEVNRPDRPDWYRIIVPNAYPKERWVSADCGQFQAEQGAETGTGAGSKACNTAGQADSYILALSWQPAFCETKPQKSECRITNPTSYQARHFTLHGLWPNQQSCGERYEFCGEVRAKKERFCDYPAIKLDSDSHTALAEVMPSVTAGSCLERHEWHKHGTCQATWSMEEYFDLSVDLTRQFNEAGMAYFMNRKLGQQVRTEDFLNRLAAVLGPAARERVKLNCEQGMLVEVQISLIADLTPGKDLDQLIAQAPKQAHSSCKESFYVDPIGFQQ</sequence>
<dbReference type="PANTHER" id="PTHR11240">
    <property type="entry name" value="RIBONUCLEASE T2"/>
    <property type="match status" value="1"/>
</dbReference>
<organism evidence="4 5">
    <name type="scientific">Nitrosomonas communis</name>
    <dbReference type="NCBI Taxonomy" id="44574"/>
    <lineage>
        <taxon>Bacteria</taxon>
        <taxon>Pseudomonadati</taxon>
        <taxon>Pseudomonadota</taxon>
        <taxon>Betaproteobacteria</taxon>
        <taxon>Nitrosomonadales</taxon>
        <taxon>Nitrosomonadaceae</taxon>
        <taxon>Nitrosomonas</taxon>
    </lineage>
</organism>
<comment type="similarity">
    <text evidence="1 2">Belongs to the RNase T2 family.</text>
</comment>
<dbReference type="InterPro" id="IPR036430">
    <property type="entry name" value="RNase_T2-like_sf"/>
</dbReference>
<feature type="chain" id="PRO_5010238756" evidence="3">
    <location>
        <begin position="28"/>
        <end position="338"/>
    </location>
</feature>
<protein>
    <submittedName>
        <fullName evidence="4">Ribonuclease T2</fullName>
    </submittedName>
</protein>
<reference evidence="5" key="1">
    <citation type="submission" date="2016-10" db="EMBL/GenBank/DDBJ databases">
        <authorList>
            <person name="Varghese N."/>
            <person name="Submissions S."/>
        </authorList>
    </citation>
    <scope>NUCLEOTIDE SEQUENCE [LARGE SCALE GENOMIC DNA]</scope>
    <source>
        <strain evidence="5">Nm44</strain>
    </source>
</reference>
<dbReference type="Pfam" id="PF00445">
    <property type="entry name" value="Ribonuclease_T2"/>
    <property type="match status" value="1"/>
</dbReference>
<name>A0A1I4MSU9_9PROT</name>